<feature type="region of interest" description="Disordered" evidence="1">
    <location>
        <begin position="58"/>
        <end position="86"/>
    </location>
</feature>
<keyword evidence="3" id="KW-1185">Reference proteome</keyword>
<accession>A0A9W9QP08</accession>
<comment type="caution">
    <text evidence="2">The sequence shown here is derived from an EMBL/GenBank/DDBJ whole genome shotgun (WGS) entry which is preliminary data.</text>
</comment>
<feature type="region of interest" description="Disordered" evidence="1">
    <location>
        <begin position="556"/>
        <end position="581"/>
    </location>
</feature>
<gene>
    <name evidence="2" type="ORF">N7541_010795</name>
</gene>
<proteinExistence type="predicted"/>
<dbReference type="AlphaFoldDB" id="A0A9W9QP08"/>
<reference evidence="2" key="1">
    <citation type="submission" date="2022-12" db="EMBL/GenBank/DDBJ databases">
        <authorList>
            <person name="Petersen C."/>
        </authorList>
    </citation>
    <scope>NUCLEOTIDE SEQUENCE</scope>
    <source>
        <strain evidence="2">IBT 35675</strain>
    </source>
</reference>
<evidence type="ECO:0000313" key="2">
    <source>
        <dbReference type="EMBL" id="KAJ5341671.1"/>
    </source>
</evidence>
<feature type="region of interest" description="Disordered" evidence="1">
    <location>
        <begin position="434"/>
        <end position="469"/>
    </location>
</feature>
<reference evidence="2" key="2">
    <citation type="journal article" date="2023" name="IMA Fungus">
        <title>Comparative genomic study of the Penicillium genus elucidates a diverse pangenome and 15 lateral gene transfer events.</title>
        <authorList>
            <person name="Petersen C."/>
            <person name="Sorensen T."/>
            <person name="Nielsen M.R."/>
            <person name="Sondergaard T.E."/>
            <person name="Sorensen J.L."/>
            <person name="Fitzpatrick D.A."/>
            <person name="Frisvad J.C."/>
            <person name="Nielsen K.L."/>
        </authorList>
    </citation>
    <scope>NUCLEOTIDE SEQUENCE</scope>
    <source>
        <strain evidence="2">IBT 35675</strain>
    </source>
</reference>
<organism evidence="2 3">
    <name type="scientific">Penicillium brevicompactum</name>
    <dbReference type="NCBI Taxonomy" id="5074"/>
    <lineage>
        <taxon>Eukaryota</taxon>
        <taxon>Fungi</taxon>
        <taxon>Dikarya</taxon>
        <taxon>Ascomycota</taxon>
        <taxon>Pezizomycotina</taxon>
        <taxon>Eurotiomycetes</taxon>
        <taxon>Eurotiomycetidae</taxon>
        <taxon>Eurotiales</taxon>
        <taxon>Aspergillaceae</taxon>
        <taxon>Penicillium</taxon>
    </lineage>
</organism>
<feature type="region of interest" description="Disordered" evidence="1">
    <location>
        <begin position="492"/>
        <end position="531"/>
    </location>
</feature>
<feature type="non-terminal residue" evidence="2">
    <location>
        <position position="1"/>
    </location>
</feature>
<dbReference type="Proteomes" id="UP001148299">
    <property type="component" value="Unassembled WGS sequence"/>
</dbReference>
<dbReference type="EMBL" id="JAPZBR010000008">
    <property type="protein sequence ID" value="KAJ5341671.1"/>
    <property type="molecule type" value="Genomic_DNA"/>
</dbReference>
<protein>
    <submittedName>
        <fullName evidence="2">Uncharacterized protein</fullName>
    </submittedName>
</protein>
<feature type="compositionally biased region" description="Basic and acidic residues" evidence="1">
    <location>
        <begin position="572"/>
        <end position="581"/>
    </location>
</feature>
<evidence type="ECO:0000256" key="1">
    <source>
        <dbReference type="SAM" id="MobiDB-lite"/>
    </source>
</evidence>
<name>A0A9W9QP08_PENBR</name>
<evidence type="ECO:0000313" key="3">
    <source>
        <dbReference type="Proteomes" id="UP001148299"/>
    </source>
</evidence>
<sequence>QPESYIDQTYASRPGLKFKRQLRLKGARWRAITSVFHKTPVSSHRGCQENMASNFQNECPSEDRSLTPITGVPPAKEKPPPDPNMNNPRYILNRACIYERYLPGDAYVTAHVERLQHGYYSNPGVSDHDSHHVDFLAIGFTLHSPNTLSHRFKSAKIRVSVRGSREYSNSHHHPYGYPPGNPRFLMHAPHLIYGTVSPETMEWTFSLAGSLGVSEMPVSASIIPSGSINSRYRRYEMMRIQGSARTLKSERGPSFDIEAGEIVWSLEENDLQRSGLPREFTFVMLVHKPAADSRVNLSMDIEPVIAAKMGSYPSPMLKLPAFQPLPRRGIDFRQEIGQRFEPTSARGYNFAELASMFDEYIAMPGRKFSRQMQIPPEPPLPDNHFQGTYPGQYGQLNPYQQQLQSQNMALTNNGINLQNSLLQTTLQNLWRSRGRDQGDEQPQPPLRAQPQPQPCPPRMNFPNTESPENTMTLNLHLHVDSGTATQFAHLARAKSPVQSRGPGLRRSQARDFSREPSGPNPDSMIETDNRPRGVSLEEIHEDGVQENERRLARLQRAREPMREAVASDGEDEPRQPGRFDHARARRGIMSMANSPLSASLLSALSEG</sequence>
<feature type="compositionally biased region" description="Pro residues" evidence="1">
    <location>
        <begin position="442"/>
        <end position="459"/>
    </location>
</feature>